<reference evidence="1 2" key="1">
    <citation type="submission" date="2015-12" db="EMBL/GenBank/DDBJ databases">
        <title>Draft genome sequence of Moniliophthora roreri, the causal agent of frosty pod rot of cacao.</title>
        <authorList>
            <person name="Aime M.C."/>
            <person name="Diaz-Valderrama J.R."/>
            <person name="Kijpornyongpan T."/>
            <person name="Phillips-Mora W."/>
        </authorList>
    </citation>
    <scope>NUCLEOTIDE SEQUENCE [LARGE SCALE GENOMIC DNA]</scope>
    <source>
        <strain evidence="1 2">MCA 2952</strain>
    </source>
</reference>
<protein>
    <submittedName>
        <fullName evidence="1">Uncharacterized protein</fullName>
    </submittedName>
</protein>
<name>A0A0W0FB56_MONRR</name>
<dbReference type="EMBL" id="LATX01002176">
    <property type="protein sequence ID" value="KTB33460.1"/>
    <property type="molecule type" value="Genomic_DNA"/>
</dbReference>
<proteinExistence type="predicted"/>
<sequence>MNKMENYSEDNLPKV</sequence>
<organism evidence="1 2">
    <name type="scientific">Moniliophthora roreri</name>
    <name type="common">Frosty pod rot fungus</name>
    <name type="synonym">Monilia roreri</name>
    <dbReference type="NCBI Taxonomy" id="221103"/>
    <lineage>
        <taxon>Eukaryota</taxon>
        <taxon>Fungi</taxon>
        <taxon>Dikarya</taxon>
        <taxon>Basidiomycota</taxon>
        <taxon>Agaricomycotina</taxon>
        <taxon>Agaricomycetes</taxon>
        <taxon>Agaricomycetidae</taxon>
        <taxon>Agaricales</taxon>
        <taxon>Marasmiineae</taxon>
        <taxon>Marasmiaceae</taxon>
        <taxon>Moniliophthora</taxon>
    </lineage>
</organism>
<accession>A0A0W0FB56</accession>
<dbReference type="Proteomes" id="UP000054988">
    <property type="component" value="Unassembled WGS sequence"/>
</dbReference>
<evidence type="ECO:0000313" key="2">
    <source>
        <dbReference type="Proteomes" id="UP000054988"/>
    </source>
</evidence>
<evidence type="ECO:0000313" key="1">
    <source>
        <dbReference type="EMBL" id="KTB33460.1"/>
    </source>
</evidence>
<gene>
    <name evidence="1" type="ORF">WG66_14078</name>
</gene>
<comment type="caution">
    <text evidence="1">The sequence shown here is derived from an EMBL/GenBank/DDBJ whole genome shotgun (WGS) entry which is preliminary data.</text>
</comment>